<dbReference type="InterPro" id="IPR036047">
    <property type="entry name" value="F-box-like_dom_sf"/>
</dbReference>
<gene>
    <name evidence="2" type="ORF">KI387_021550</name>
</gene>
<comment type="caution">
    <text evidence="2">The sequence shown here is derived from an EMBL/GenBank/DDBJ whole genome shotgun (WGS) entry which is preliminary data.</text>
</comment>
<protein>
    <recommendedName>
        <fullName evidence="1">F-box domain-containing protein</fullName>
    </recommendedName>
</protein>
<accession>A0AA38GAV9</accession>
<evidence type="ECO:0000259" key="1">
    <source>
        <dbReference type="PROSITE" id="PS50181"/>
    </source>
</evidence>
<dbReference type="EMBL" id="JAHRHJ020000004">
    <property type="protein sequence ID" value="KAH9319781.1"/>
    <property type="molecule type" value="Genomic_DNA"/>
</dbReference>
<dbReference type="Pfam" id="PF12937">
    <property type="entry name" value="F-box-like"/>
    <property type="match status" value="1"/>
</dbReference>
<feature type="domain" description="F-box" evidence="1">
    <location>
        <begin position="25"/>
        <end position="71"/>
    </location>
</feature>
<dbReference type="Proteomes" id="UP000824469">
    <property type="component" value="Unassembled WGS sequence"/>
</dbReference>
<dbReference type="PROSITE" id="PS50181">
    <property type="entry name" value="FBOX"/>
    <property type="match status" value="1"/>
</dbReference>
<feature type="non-terminal residue" evidence="2">
    <location>
        <position position="157"/>
    </location>
</feature>
<dbReference type="SUPFAM" id="SSF81383">
    <property type="entry name" value="F-box domain"/>
    <property type="match status" value="1"/>
</dbReference>
<dbReference type="AlphaFoldDB" id="A0AA38GAV9"/>
<dbReference type="PANTHER" id="PTHR46301:SF77">
    <property type="entry name" value="F-BOX ONLY PROTEIN 6"/>
    <property type="match status" value="1"/>
</dbReference>
<dbReference type="SMART" id="SM00256">
    <property type="entry name" value="FBOX"/>
    <property type="match status" value="1"/>
</dbReference>
<dbReference type="Gene3D" id="1.20.1280.50">
    <property type="match status" value="1"/>
</dbReference>
<organism evidence="2 3">
    <name type="scientific">Taxus chinensis</name>
    <name type="common">Chinese yew</name>
    <name type="synonym">Taxus wallichiana var. chinensis</name>
    <dbReference type="NCBI Taxonomy" id="29808"/>
    <lineage>
        <taxon>Eukaryota</taxon>
        <taxon>Viridiplantae</taxon>
        <taxon>Streptophyta</taxon>
        <taxon>Embryophyta</taxon>
        <taxon>Tracheophyta</taxon>
        <taxon>Spermatophyta</taxon>
        <taxon>Pinopsida</taxon>
        <taxon>Pinidae</taxon>
        <taxon>Conifers II</taxon>
        <taxon>Cupressales</taxon>
        <taxon>Taxaceae</taxon>
        <taxon>Taxus</taxon>
    </lineage>
</organism>
<feature type="non-terminal residue" evidence="2">
    <location>
        <position position="1"/>
    </location>
</feature>
<reference evidence="2 3" key="1">
    <citation type="journal article" date="2021" name="Nat. Plants">
        <title>The Taxus genome provides insights into paclitaxel biosynthesis.</title>
        <authorList>
            <person name="Xiong X."/>
            <person name="Gou J."/>
            <person name="Liao Q."/>
            <person name="Li Y."/>
            <person name="Zhou Q."/>
            <person name="Bi G."/>
            <person name="Li C."/>
            <person name="Du R."/>
            <person name="Wang X."/>
            <person name="Sun T."/>
            <person name="Guo L."/>
            <person name="Liang H."/>
            <person name="Lu P."/>
            <person name="Wu Y."/>
            <person name="Zhang Z."/>
            <person name="Ro D.K."/>
            <person name="Shang Y."/>
            <person name="Huang S."/>
            <person name="Yan J."/>
        </authorList>
    </citation>
    <scope>NUCLEOTIDE SEQUENCE [LARGE SCALE GENOMIC DNA]</scope>
    <source>
        <strain evidence="2">Ta-2019</strain>
    </source>
</reference>
<keyword evidence="3" id="KW-1185">Reference proteome</keyword>
<evidence type="ECO:0000313" key="3">
    <source>
        <dbReference type="Proteomes" id="UP000824469"/>
    </source>
</evidence>
<proteinExistence type="predicted"/>
<dbReference type="PANTHER" id="PTHR46301">
    <property type="entry name" value="F-BOX/KELCH-REPEAT PROTEIN"/>
    <property type="match status" value="1"/>
</dbReference>
<dbReference type="InterPro" id="IPR001810">
    <property type="entry name" value="F-box_dom"/>
</dbReference>
<evidence type="ECO:0000313" key="2">
    <source>
        <dbReference type="EMBL" id="KAH9319781.1"/>
    </source>
</evidence>
<name>A0AA38GAV9_TAXCH</name>
<sequence>NWFVSIVMAAKQSVGASKRCSRRVRDHFEHLPEELLVEILSRLPPHKIFQLQSVCNSWRTILFSSHHFRQQWRERNMDEIIPAKINSSSSAWSVKASCSDFLIYASNKSGMLRLFDPLKMESLQIPDQMLGHKLMSKYLKKDTDSIEVDVDSTGEGT</sequence>